<accession>A0AA39LCH8</accession>
<proteinExistence type="predicted"/>
<evidence type="ECO:0000313" key="2">
    <source>
        <dbReference type="Proteomes" id="UP001175261"/>
    </source>
</evidence>
<organism evidence="1 2">
    <name type="scientific">Sarocladium strictum</name>
    <name type="common">Black bundle disease fungus</name>
    <name type="synonym">Acremonium strictum</name>
    <dbReference type="NCBI Taxonomy" id="5046"/>
    <lineage>
        <taxon>Eukaryota</taxon>
        <taxon>Fungi</taxon>
        <taxon>Dikarya</taxon>
        <taxon>Ascomycota</taxon>
        <taxon>Pezizomycotina</taxon>
        <taxon>Sordariomycetes</taxon>
        <taxon>Hypocreomycetidae</taxon>
        <taxon>Hypocreales</taxon>
        <taxon>Sarocladiaceae</taxon>
        <taxon>Sarocladium</taxon>
    </lineage>
</organism>
<dbReference type="InterPro" id="IPR036526">
    <property type="entry name" value="C-N_Hydrolase_sf"/>
</dbReference>
<name>A0AA39LCH8_SARSR</name>
<reference evidence="1" key="1">
    <citation type="submission" date="2022-10" db="EMBL/GenBank/DDBJ databases">
        <title>Determination and structural analysis of whole genome sequence of Sarocladium strictum F4-1.</title>
        <authorList>
            <person name="Hu L."/>
            <person name="Jiang Y."/>
        </authorList>
    </citation>
    <scope>NUCLEOTIDE SEQUENCE</scope>
    <source>
        <strain evidence="1">F4-1</strain>
    </source>
</reference>
<dbReference type="InterPro" id="IPR053181">
    <property type="entry name" value="EcdB-like_regulator"/>
</dbReference>
<dbReference type="PANTHER" id="PTHR47785:SF5">
    <property type="entry name" value="ZN(II)2CYS6 TRANSCRIPTION FACTOR (EUROFUNG)"/>
    <property type="match status" value="1"/>
</dbReference>
<evidence type="ECO:0000313" key="1">
    <source>
        <dbReference type="EMBL" id="KAK0392746.1"/>
    </source>
</evidence>
<dbReference type="AlphaFoldDB" id="A0AA39LCH8"/>
<dbReference type="Proteomes" id="UP001175261">
    <property type="component" value="Unassembled WGS sequence"/>
</dbReference>
<dbReference type="PANTHER" id="PTHR47785">
    <property type="entry name" value="ZN(II)2CYS6 TRANSCRIPTION FACTOR (EUROFUNG)-RELATED-RELATED"/>
    <property type="match status" value="1"/>
</dbReference>
<gene>
    <name evidence="1" type="ORF">NLU13_2241</name>
</gene>
<sequence length="244" mass="27681">MASGHLGVKTTGFSWDPARFKVAAVRYPPQNCAYPIAENRTWVDLDLNGTIERAIEFIDQAGAERVKFMGFPELYFPGFPIALNYNFTPANFTQYASRSMVQDGFKWDGTSCLVDYRGLFDLANNYYGSARRRLGTVKNEVLEAQCWFLCGVYEMYSLRPFQATKDFSHASSVLNQRLTRRRRDTKARQEMHVGQDEIRLYWSCWKPENDLRAELPVSDSILSRIPRHAAAANALAGDGLAAVP</sequence>
<keyword evidence="2" id="KW-1185">Reference proteome</keyword>
<protein>
    <submittedName>
        <fullName evidence="1">Uncharacterized protein</fullName>
    </submittedName>
</protein>
<comment type="caution">
    <text evidence="1">The sequence shown here is derived from an EMBL/GenBank/DDBJ whole genome shotgun (WGS) entry which is preliminary data.</text>
</comment>
<dbReference type="SUPFAM" id="SSF56317">
    <property type="entry name" value="Carbon-nitrogen hydrolase"/>
    <property type="match status" value="1"/>
</dbReference>
<dbReference type="Gene3D" id="3.60.110.10">
    <property type="entry name" value="Carbon-nitrogen hydrolase"/>
    <property type="match status" value="1"/>
</dbReference>
<dbReference type="EMBL" id="JAPDFR010000001">
    <property type="protein sequence ID" value="KAK0392746.1"/>
    <property type="molecule type" value="Genomic_DNA"/>
</dbReference>